<proteinExistence type="predicted"/>
<dbReference type="Proteomes" id="UP000008068">
    <property type="component" value="Unassembled WGS sequence"/>
</dbReference>
<protein>
    <submittedName>
        <fullName evidence="1">Uncharacterized protein</fullName>
    </submittedName>
</protein>
<evidence type="ECO:0000313" key="2">
    <source>
        <dbReference type="Proteomes" id="UP000008068"/>
    </source>
</evidence>
<dbReference type="AlphaFoldDB" id="G0NIB0"/>
<dbReference type="InParanoid" id="G0NIB0"/>
<dbReference type="HOGENOM" id="CLU_2706974_0_0_1"/>
<keyword evidence="2" id="KW-1185">Reference proteome</keyword>
<reference evidence="2" key="1">
    <citation type="submission" date="2011-07" db="EMBL/GenBank/DDBJ databases">
        <authorList>
            <consortium name="Caenorhabditis brenneri Sequencing and Analysis Consortium"/>
            <person name="Wilson R.K."/>
        </authorList>
    </citation>
    <scope>NUCLEOTIDE SEQUENCE [LARGE SCALE GENOMIC DNA]</scope>
    <source>
        <strain evidence="2">PB2801</strain>
    </source>
</reference>
<evidence type="ECO:0000313" key="1">
    <source>
        <dbReference type="EMBL" id="EGT31780.1"/>
    </source>
</evidence>
<organism evidence="2">
    <name type="scientific">Caenorhabditis brenneri</name>
    <name type="common">Nematode worm</name>
    <dbReference type="NCBI Taxonomy" id="135651"/>
    <lineage>
        <taxon>Eukaryota</taxon>
        <taxon>Metazoa</taxon>
        <taxon>Ecdysozoa</taxon>
        <taxon>Nematoda</taxon>
        <taxon>Chromadorea</taxon>
        <taxon>Rhabditida</taxon>
        <taxon>Rhabditina</taxon>
        <taxon>Rhabditomorpha</taxon>
        <taxon>Rhabditoidea</taxon>
        <taxon>Rhabditidae</taxon>
        <taxon>Peloderinae</taxon>
        <taxon>Caenorhabditis</taxon>
    </lineage>
</organism>
<gene>
    <name evidence="1" type="ORF">CAEBREN_03159</name>
</gene>
<sequence length="73" mass="8914">MVFGHRNHFVFHSKVFFVFRFFLRPSDETWLLWFDGSGKPSAFRSSNRLDDFEDLHWNGFNFGIRTAEFFTWK</sequence>
<accession>G0NIB0</accession>
<dbReference type="EMBL" id="GL379889">
    <property type="protein sequence ID" value="EGT31780.1"/>
    <property type="molecule type" value="Genomic_DNA"/>
</dbReference>
<name>G0NIB0_CAEBE</name>